<gene>
    <name evidence="1" type="ORF">FB45DRAFT_306970</name>
</gene>
<dbReference type="Proteomes" id="UP001221142">
    <property type="component" value="Unassembled WGS sequence"/>
</dbReference>
<evidence type="ECO:0000313" key="1">
    <source>
        <dbReference type="EMBL" id="KAJ7612092.1"/>
    </source>
</evidence>
<evidence type="ECO:0000313" key="2">
    <source>
        <dbReference type="Proteomes" id="UP001221142"/>
    </source>
</evidence>
<protein>
    <submittedName>
        <fullName evidence="1">Uncharacterized protein</fullName>
    </submittedName>
</protein>
<dbReference type="AlphaFoldDB" id="A0AAD7B6E9"/>
<sequence>MCRYRHVRNQYLRCGHAESLPPVEIQCGSTHCKFSPNHPPGCAPPSCTRTCNQYHLFPEHYNPTIDSYCSVCTRARSRQRY</sequence>
<name>A0AAD7B6E9_9AGAR</name>
<organism evidence="1 2">
    <name type="scientific">Roridomyces roridus</name>
    <dbReference type="NCBI Taxonomy" id="1738132"/>
    <lineage>
        <taxon>Eukaryota</taxon>
        <taxon>Fungi</taxon>
        <taxon>Dikarya</taxon>
        <taxon>Basidiomycota</taxon>
        <taxon>Agaricomycotina</taxon>
        <taxon>Agaricomycetes</taxon>
        <taxon>Agaricomycetidae</taxon>
        <taxon>Agaricales</taxon>
        <taxon>Marasmiineae</taxon>
        <taxon>Mycenaceae</taxon>
        <taxon>Roridomyces</taxon>
    </lineage>
</organism>
<reference evidence="1" key="1">
    <citation type="submission" date="2023-03" db="EMBL/GenBank/DDBJ databases">
        <title>Massive genome expansion in bonnet fungi (Mycena s.s.) driven by repeated elements and novel gene families across ecological guilds.</title>
        <authorList>
            <consortium name="Lawrence Berkeley National Laboratory"/>
            <person name="Harder C.B."/>
            <person name="Miyauchi S."/>
            <person name="Viragh M."/>
            <person name="Kuo A."/>
            <person name="Thoen E."/>
            <person name="Andreopoulos B."/>
            <person name="Lu D."/>
            <person name="Skrede I."/>
            <person name="Drula E."/>
            <person name="Henrissat B."/>
            <person name="Morin E."/>
            <person name="Kohler A."/>
            <person name="Barry K."/>
            <person name="LaButti K."/>
            <person name="Morin E."/>
            <person name="Salamov A."/>
            <person name="Lipzen A."/>
            <person name="Mereny Z."/>
            <person name="Hegedus B."/>
            <person name="Baldrian P."/>
            <person name="Stursova M."/>
            <person name="Weitz H."/>
            <person name="Taylor A."/>
            <person name="Grigoriev I.V."/>
            <person name="Nagy L.G."/>
            <person name="Martin F."/>
            <person name="Kauserud H."/>
        </authorList>
    </citation>
    <scope>NUCLEOTIDE SEQUENCE</scope>
    <source>
        <strain evidence="1">9284</strain>
    </source>
</reference>
<proteinExistence type="predicted"/>
<comment type="caution">
    <text evidence="1">The sequence shown here is derived from an EMBL/GenBank/DDBJ whole genome shotgun (WGS) entry which is preliminary data.</text>
</comment>
<accession>A0AAD7B6E9</accession>
<keyword evidence="2" id="KW-1185">Reference proteome</keyword>
<dbReference type="EMBL" id="JARKIF010000031">
    <property type="protein sequence ID" value="KAJ7612092.1"/>
    <property type="molecule type" value="Genomic_DNA"/>
</dbReference>